<sequence length="87" mass="8498">MSGATKAGTSGAAAPPHPADHETAYGPGVGAERATAGDAGHAIVTAGLTKRFRGGHVAVDDLHLAVPRGSVFGFLGPNGSGKPTVKI</sequence>
<name>A0ABW6VBU4_MICFU</name>
<dbReference type="Proteomes" id="UP001602119">
    <property type="component" value="Unassembled WGS sequence"/>
</dbReference>
<evidence type="ECO:0000313" key="3">
    <source>
        <dbReference type="Proteomes" id="UP001602119"/>
    </source>
</evidence>
<keyword evidence="3" id="KW-1185">Reference proteome</keyword>
<feature type="compositionally biased region" description="Low complexity" evidence="1">
    <location>
        <begin position="1"/>
        <end position="14"/>
    </location>
</feature>
<dbReference type="RefSeq" id="WP_387344852.1">
    <property type="nucleotide sequence ID" value="NZ_JBIAXI010000017.1"/>
</dbReference>
<gene>
    <name evidence="2" type="ORF">ACFY05_26785</name>
</gene>
<dbReference type="EMBL" id="JBIAXI010000017">
    <property type="protein sequence ID" value="MFF4776473.1"/>
    <property type="molecule type" value="Genomic_DNA"/>
</dbReference>
<feature type="region of interest" description="Disordered" evidence="1">
    <location>
        <begin position="1"/>
        <end position="33"/>
    </location>
</feature>
<dbReference type="InterPro" id="IPR027417">
    <property type="entry name" value="P-loop_NTPase"/>
</dbReference>
<evidence type="ECO:0008006" key="4">
    <source>
        <dbReference type="Google" id="ProtNLM"/>
    </source>
</evidence>
<protein>
    <recommendedName>
        <fullName evidence="4">ATP-binding cassette domain-containing protein</fullName>
    </recommendedName>
</protein>
<dbReference type="Gene3D" id="3.40.50.300">
    <property type="entry name" value="P-loop containing nucleotide triphosphate hydrolases"/>
    <property type="match status" value="1"/>
</dbReference>
<organism evidence="2 3">
    <name type="scientific">Microtetraspora fusca</name>
    <dbReference type="NCBI Taxonomy" id="1997"/>
    <lineage>
        <taxon>Bacteria</taxon>
        <taxon>Bacillati</taxon>
        <taxon>Actinomycetota</taxon>
        <taxon>Actinomycetes</taxon>
        <taxon>Streptosporangiales</taxon>
        <taxon>Streptosporangiaceae</taxon>
        <taxon>Microtetraspora</taxon>
    </lineage>
</organism>
<dbReference type="SUPFAM" id="SSF52540">
    <property type="entry name" value="P-loop containing nucleoside triphosphate hydrolases"/>
    <property type="match status" value="1"/>
</dbReference>
<proteinExistence type="predicted"/>
<evidence type="ECO:0000256" key="1">
    <source>
        <dbReference type="SAM" id="MobiDB-lite"/>
    </source>
</evidence>
<comment type="caution">
    <text evidence="2">The sequence shown here is derived from an EMBL/GenBank/DDBJ whole genome shotgun (WGS) entry which is preliminary data.</text>
</comment>
<accession>A0ABW6VBU4</accession>
<evidence type="ECO:0000313" key="2">
    <source>
        <dbReference type="EMBL" id="MFF4776473.1"/>
    </source>
</evidence>
<reference evidence="2 3" key="1">
    <citation type="submission" date="2024-10" db="EMBL/GenBank/DDBJ databases">
        <title>The Natural Products Discovery Center: Release of the First 8490 Sequenced Strains for Exploring Actinobacteria Biosynthetic Diversity.</title>
        <authorList>
            <person name="Kalkreuter E."/>
            <person name="Kautsar S.A."/>
            <person name="Yang D."/>
            <person name="Bader C.D."/>
            <person name="Teijaro C.N."/>
            <person name="Fluegel L."/>
            <person name="Davis C.M."/>
            <person name="Simpson J.R."/>
            <person name="Lauterbach L."/>
            <person name="Steele A.D."/>
            <person name="Gui C."/>
            <person name="Meng S."/>
            <person name="Li G."/>
            <person name="Viehrig K."/>
            <person name="Ye F."/>
            <person name="Su P."/>
            <person name="Kiefer A.F."/>
            <person name="Nichols A."/>
            <person name="Cepeda A.J."/>
            <person name="Yan W."/>
            <person name="Fan B."/>
            <person name="Jiang Y."/>
            <person name="Adhikari A."/>
            <person name="Zheng C.-J."/>
            <person name="Schuster L."/>
            <person name="Cowan T.M."/>
            <person name="Smanski M.J."/>
            <person name="Chevrette M.G."/>
            <person name="De Carvalho L.P.S."/>
            <person name="Shen B."/>
        </authorList>
    </citation>
    <scope>NUCLEOTIDE SEQUENCE [LARGE SCALE GENOMIC DNA]</scope>
    <source>
        <strain evidence="2 3">NPDC001281</strain>
    </source>
</reference>